<accession>A0A846Y8P4</accession>
<evidence type="ECO:0000313" key="4">
    <source>
        <dbReference type="Proteomes" id="UP000565711"/>
    </source>
</evidence>
<dbReference type="InterPro" id="IPR011989">
    <property type="entry name" value="ARM-like"/>
</dbReference>
<evidence type="ECO:0000256" key="1">
    <source>
        <dbReference type="ARBA" id="ARBA00023125"/>
    </source>
</evidence>
<dbReference type="SMART" id="SM00422">
    <property type="entry name" value="HTH_MERR"/>
    <property type="match status" value="1"/>
</dbReference>
<organism evidence="3 4">
    <name type="scientific">Nocardia vermiculata</name>
    <dbReference type="NCBI Taxonomy" id="257274"/>
    <lineage>
        <taxon>Bacteria</taxon>
        <taxon>Bacillati</taxon>
        <taxon>Actinomycetota</taxon>
        <taxon>Actinomycetes</taxon>
        <taxon>Mycobacteriales</taxon>
        <taxon>Nocardiaceae</taxon>
        <taxon>Nocardia</taxon>
    </lineage>
</organism>
<comment type="caution">
    <text evidence="3">The sequence shown here is derived from an EMBL/GenBank/DDBJ whole genome shotgun (WGS) entry which is preliminary data.</text>
</comment>
<dbReference type="PROSITE" id="PS50937">
    <property type="entry name" value="HTH_MERR_2"/>
    <property type="match status" value="1"/>
</dbReference>
<keyword evidence="4" id="KW-1185">Reference proteome</keyword>
<dbReference type="Gene3D" id="1.25.10.10">
    <property type="entry name" value="Leucine-rich Repeat Variant"/>
    <property type="match status" value="1"/>
</dbReference>
<keyword evidence="1" id="KW-0238">DNA-binding</keyword>
<dbReference type="Pfam" id="PF13411">
    <property type="entry name" value="MerR_1"/>
    <property type="match status" value="1"/>
</dbReference>
<dbReference type="AlphaFoldDB" id="A0A846Y8P4"/>
<dbReference type="PANTHER" id="PTHR30204">
    <property type="entry name" value="REDOX-CYCLING DRUG-SENSING TRANSCRIPTIONAL ACTIVATOR SOXR"/>
    <property type="match status" value="1"/>
</dbReference>
<proteinExistence type="predicted"/>
<dbReference type="Pfam" id="PF13646">
    <property type="entry name" value="HEAT_2"/>
    <property type="match status" value="1"/>
</dbReference>
<sequence>MLIGEVSRRSGVSARMLRHYDQLGLVSPTGRTTGGYREYSADDIRRLFHVESLRTLGMTLSDTKRALDDPDFTPDTLMGELVEHTRARIAAETELLDTLERVEAAGPAQWDEVLHTVALLRALESESTGHRQQAVLAHEGAALPVQALAEAALSEENLNVAGALQWSLARAGDAALAELEPGLDSPDADVRRRAVVAIAALPGEAASTLLGTALTDPDTTVRDRATLTLGGRHLPEAIPALLEMITAGRSDVEAAETLGLLAENPDLGTEIVRAVRTELDDSTDAATRLRLTQALAEIPDTTADLTTLTGDADPVVAGTATAILRLRTRREARN</sequence>
<dbReference type="PROSITE" id="PS00552">
    <property type="entry name" value="HTH_MERR_1"/>
    <property type="match status" value="1"/>
</dbReference>
<dbReference type="SUPFAM" id="SSF46955">
    <property type="entry name" value="Putative DNA-binding domain"/>
    <property type="match status" value="1"/>
</dbReference>
<evidence type="ECO:0000313" key="3">
    <source>
        <dbReference type="EMBL" id="NKY54222.1"/>
    </source>
</evidence>
<dbReference type="InterPro" id="IPR016024">
    <property type="entry name" value="ARM-type_fold"/>
</dbReference>
<protein>
    <submittedName>
        <fullName evidence="3">MerR family transcriptional regulator</fullName>
    </submittedName>
</protein>
<dbReference type="InterPro" id="IPR009061">
    <property type="entry name" value="DNA-bd_dom_put_sf"/>
</dbReference>
<feature type="domain" description="HTH merR-type" evidence="2">
    <location>
        <begin position="1"/>
        <end position="69"/>
    </location>
</feature>
<dbReference type="InterPro" id="IPR000551">
    <property type="entry name" value="MerR-type_HTH_dom"/>
</dbReference>
<dbReference type="EMBL" id="JAAXOP010000026">
    <property type="protein sequence ID" value="NKY54222.1"/>
    <property type="molecule type" value="Genomic_DNA"/>
</dbReference>
<name>A0A846Y8P4_9NOCA</name>
<evidence type="ECO:0000259" key="2">
    <source>
        <dbReference type="PROSITE" id="PS50937"/>
    </source>
</evidence>
<dbReference type="GO" id="GO:0003700">
    <property type="term" value="F:DNA-binding transcription factor activity"/>
    <property type="evidence" value="ECO:0007669"/>
    <property type="project" value="InterPro"/>
</dbReference>
<dbReference type="InterPro" id="IPR047057">
    <property type="entry name" value="MerR_fam"/>
</dbReference>
<gene>
    <name evidence="3" type="ORF">HGA08_28930</name>
</gene>
<dbReference type="SUPFAM" id="SSF48371">
    <property type="entry name" value="ARM repeat"/>
    <property type="match status" value="1"/>
</dbReference>
<dbReference type="RefSeq" id="WP_067876981.1">
    <property type="nucleotide sequence ID" value="NZ_JAAXOP010000026.1"/>
</dbReference>
<dbReference type="GO" id="GO:0003677">
    <property type="term" value="F:DNA binding"/>
    <property type="evidence" value="ECO:0007669"/>
    <property type="project" value="UniProtKB-KW"/>
</dbReference>
<dbReference type="Proteomes" id="UP000565711">
    <property type="component" value="Unassembled WGS sequence"/>
</dbReference>
<reference evidence="3 4" key="1">
    <citation type="submission" date="2020-04" db="EMBL/GenBank/DDBJ databases">
        <title>MicrobeNet Type strains.</title>
        <authorList>
            <person name="Nicholson A.C."/>
        </authorList>
    </citation>
    <scope>NUCLEOTIDE SEQUENCE [LARGE SCALE GENOMIC DNA]</scope>
    <source>
        <strain evidence="3 4">JCM 12354</strain>
    </source>
</reference>
<dbReference type="PANTHER" id="PTHR30204:SF93">
    <property type="entry name" value="HTH MERR-TYPE DOMAIN-CONTAINING PROTEIN"/>
    <property type="match status" value="1"/>
</dbReference>
<dbReference type="PRINTS" id="PR00040">
    <property type="entry name" value="HTHMERR"/>
</dbReference>
<dbReference type="Gene3D" id="1.10.1660.10">
    <property type="match status" value="1"/>
</dbReference>